<evidence type="ECO:0000256" key="1">
    <source>
        <dbReference type="SAM" id="MobiDB-lite"/>
    </source>
</evidence>
<comment type="caution">
    <text evidence="2">The sequence shown here is derived from an EMBL/GenBank/DDBJ whole genome shotgun (WGS) entry which is preliminary data.</text>
</comment>
<dbReference type="RefSeq" id="WP_344988955.1">
    <property type="nucleotide sequence ID" value="NZ_BAAAXV010000004.1"/>
</dbReference>
<name>A0ABV5S5Z1_9ACTN</name>
<feature type="compositionally biased region" description="Basic and acidic residues" evidence="1">
    <location>
        <begin position="1"/>
        <end position="20"/>
    </location>
</feature>
<protein>
    <submittedName>
        <fullName evidence="2">Uncharacterized protein</fullName>
    </submittedName>
</protein>
<feature type="region of interest" description="Disordered" evidence="1">
    <location>
        <begin position="1"/>
        <end position="27"/>
    </location>
</feature>
<gene>
    <name evidence="2" type="ORF">ACFFSA_28730</name>
</gene>
<proteinExistence type="predicted"/>
<reference evidence="2 3" key="1">
    <citation type="submission" date="2024-09" db="EMBL/GenBank/DDBJ databases">
        <authorList>
            <person name="Sun Q."/>
            <person name="Mori K."/>
        </authorList>
    </citation>
    <scope>NUCLEOTIDE SEQUENCE [LARGE SCALE GENOMIC DNA]</scope>
    <source>
        <strain evidence="2 3">JCM 3143</strain>
    </source>
</reference>
<keyword evidence="3" id="KW-1185">Reference proteome</keyword>
<dbReference type="EMBL" id="JBHMBW010000027">
    <property type="protein sequence ID" value="MFB9627089.1"/>
    <property type="molecule type" value="Genomic_DNA"/>
</dbReference>
<evidence type="ECO:0000313" key="2">
    <source>
        <dbReference type="EMBL" id="MFB9627089.1"/>
    </source>
</evidence>
<dbReference type="Proteomes" id="UP001589532">
    <property type="component" value="Unassembled WGS sequence"/>
</dbReference>
<organism evidence="2 3">
    <name type="scientific">Nonomuraea helvata</name>
    <dbReference type="NCBI Taxonomy" id="37484"/>
    <lineage>
        <taxon>Bacteria</taxon>
        <taxon>Bacillati</taxon>
        <taxon>Actinomycetota</taxon>
        <taxon>Actinomycetes</taxon>
        <taxon>Streptosporangiales</taxon>
        <taxon>Streptosporangiaceae</taxon>
        <taxon>Nonomuraea</taxon>
    </lineage>
</organism>
<accession>A0ABV5S5Z1</accession>
<evidence type="ECO:0000313" key="3">
    <source>
        <dbReference type="Proteomes" id="UP001589532"/>
    </source>
</evidence>
<sequence length="52" mass="5778">MLRKSQVEKIRKAEQERDAPTSDPKAAARARAVLDAALRNASREEIAEANPF</sequence>